<dbReference type="EMBL" id="FOVR01000002">
    <property type="protein sequence ID" value="SFN92426.1"/>
    <property type="molecule type" value="Genomic_DNA"/>
</dbReference>
<reference evidence="2 3" key="1">
    <citation type="submission" date="2016-10" db="EMBL/GenBank/DDBJ databases">
        <authorList>
            <person name="de Groot N.N."/>
        </authorList>
    </citation>
    <scope>NUCLEOTIDE SEQUENCE [LARGE SCALE GENOMIC DNA]</scope>
    <source>
        <strain evidence="2 3">CGMCC 1.9157</strain>
    </source>
</reference>
<organism evidence="2 3">
    <name type="scientific">Cohaesibacter marisflavi</name>
    <dbReference type="NCBI Taxonomy" id="655353"/>
    <lineage>
        <taxon>Bacteria</taxon>
        <taxon>Pseudomonadati</taxon>
        <taxon>Pseudomonadota</taxon>
        <taxon>Alphaproteobacteria</taxon>
        <taxon>Hyphomicrobiales</taxon>
        <taxon>Cohaesibacteraceae</taxon>
    </lineage>
</organism>
<dbReference type="Pfam" id="PF16976">
    <property type="entry name" value="RcpC"/>
    <property type="match status" value="1"/>
</dbReference>
<feature type="domain" description="SAF" evidence="1">
    <location>
        <begin position="47"/>
        <end position="115"/>
    </location>
</feature>
<keyword evidence="3" id="KW-1185">Reference proteome</keyword>
<sequence length="257" mass="27084">MRVARIAVIVVALVAGLFALVLARSLGTQKQEVQVEPAAPVEQIELAEVLTAAQNVSLGTNFTANLFAWSKWPRANLGPGYIVRDERPEADSELVGAVARGSFLQGEPITEGKLAIGGKGMMSSVLLKGYRAVATPISAATSAGGFILPKDKVDVILTEQGKNGASSETILNNIRVLAIDQTTEEKDGVKVVVGETATLELLPSQVENLSAAQADGTISLVLRSLEDAEDDTEVSQANNGTVIMVRSGMMSKRTVKQ</sequence>
<evidence type="ECO:0000259" key="1">
    <source>
        <dbReference type="SMART" id="SM00858"/>
    </source>
</evidence>
<dbReference type="SMART" id="SM00858">
    <property type="entry name" value="SAF"/>
    <property type="match status" value="1"/>
</dbReference>
<dbReference type="InterPro" id="IPR013974">
    <property type="entry name" value="SAF"/>
</dbReference>
<dbReference type="CDD" id="cd11614">
    <property type="entry name" value="SAF_CpaB_FlgA_like"/>
    <property type="match status" value="1"/>
</dbReference>
<evidence type="ECO:0000313" key="2">
    <source>
        <dbReference type="EMBL" id="SFN92426.1"/>
    </source>
</evidence>
<proteinExistence type="predicted"/>
<dbReference type="AlphaFoldDB" id="A0A1I5CZZ5"/>
<dbReference type="Proteomes" id="UP000199236">
    <property type="component" value="Unassembled WGS sequence"/>
</dbReference>
<dbReference type="InterPro" id="IPR031571">
    <property type="entry name" value="RcpC_dom"/>
</dbReference>
<dbReference type="RefSeq" id="WP_175527938.1">
    <property type="nucleotide sequence ID" value="NZ_FOVR01000002.1"/>
</dbReference>
<gene>
    <name evidence="2" type="ORF">SAMN04488056_102417</name>
</gene>
<dbReference type="Pfam" id="PF08666">
    <property type="entry name" value="SAF"/>
    <property type="match status" value="1"/>
</dbReference>
<dbReference type="NCBIfam" id="TIGR03177">
    <property type="entry name" value="pilus_cpaB"/>
    <property type="match status" value="1"/>
</dbReference>
<protein>
    <submittedName>
        <fullName evidence="2">Pilus assembly protein CpaB</fullName>
    </submittedName>
</protein>
<dbReference type="STRING" id="655353.SAMN04488056_102417"/>
<accession>A0A1I5CZZ5</accession>
<dbReference type="InterPro" id="IPR017592">
    <property type="entry name" value="Pilus_assmbl_Flp-typ_CpaB"/>
</dbReference>
<name>A0A1I5CZZ5_9HYPH</name>
<evidence type="ECO:0000313" key="3">
    <source>
        <dbReference type="Proteomes" id="UP000199236"/>
    </source>
</evidence>